<proteinExistence type="predicted"/>
<organism evidence="3 4">
    <name type="scientific">Pseudobacteroides cellulosolvens ATCC 35603 = DSM 2933</name>
    <dbReference type="NCBI Taxonomy" id="398512"/>
    <lineage>
        <taxon>Bacteria</taxon>
        <taxon>Bacillati</taxon>
        <taxon>Bacillota</taxon>
        <taxon>Clostridia</taxon>
        <taxon>Eubacteriales</taxon>
        <taxon>Oscillospiraceae</taxon>
        <taxon>Pseudobacteroides</taxon>
    </lineage>
</organism>
<dbReference type="AlphaFoldDB" id="A0A0L6JS07"/>
<feature type="transmembrane region" description="Helical" evidence="1">
    <location>
        <begin position="12"/>
        <end position="30"/>
    </location>
</feature>
<keyword evidence="1" id="KW-0472">Membrane</keyword>
<name>A0A0L6JS07_9FIRM</name>
<dbReference type="OrthoDB" id="9806342at2"/>
<sequence>MTFYVVKAKRVLPVVLAVVIIFAAAFIILMSNSEVLGVFGTDKDLPIYSVDYPDKVVAITFDCAWGADDIPDILSTLKKEDVKATFFVLGQWAQKNPEMIKMMAMDGHDAANHSYSHFRMGALSAAKIREEIDLCGRKLNELSGSKVDLFRAPYGDYNSSVVKIARELGYYTIQWDVDSLDWRPGISQTEIMNRIVTKVKPGSILLFHNDTPHTARILPNIISALKNNGYEFLPVSKMIMREDYYIDFDGTQRRNKY</sequence>
<accession>A0A0L6JS07</accession>
<dbReference type="Proteomes" id="UP000036923">
    <property type="component" value="Unassembled WGS sequence"/>
</dbReference>
<dbReference type="GO" id="GO:0016020">
    <property type="term" value="C:membrane"/>
    <property type="evidence" value="ECO:0007669"/>
    <property type="project" value="TreeGrafter"/>
</dbReference>
<dbReference type="SUPFAM" id="SSF88713">
    <property type="entry name" value="Glycoside hydrolase/deacetylase"/>
    <property type="match status" value="1"/>
</dbReference>
<dbReference type="Gene3D" id="3.20.20.370">
    <property type="entry name" value="Glycoside hydrolase/deacetylase"/>
    <property type="match status" value="1"/>
</dbReference>
<evidence type="ECO:0000313" key="4">
    <source>
        <dbReference type="Proteomes" id="UP000036923"/>
    </source>
</evidence>
<evidence type="ECO:0000259" key="2">
    <source>
        <dbReference type="PROSITE" id="PS51677"/>
    </source>
</evidence>
<dbReference type="InterPro" id="IPR050248">
    <property type="entry name" value="Polysacc_deacetylase_ArnD"/>
</dbReference>
<dbReference type="EMBL" id="LGTC01000001">
    <property type="protein sequence ID" value="KNY28177.1"/>
    <property type="molecule type" value="Genomic_DNA"/>
</dbReference>
<dbReference type="PANTHER" id="PTHR10587:SF128">
    <property type="entry name" value="POLYSACCHARIDE DEACETYLASE PDAB-RELATED"/>
    <property type="match status" value="1"/>
</dbReference>
<dbReference type="CDD" id="cd10917">
    <property type="entry name" value="CE4_NodB_like_6s_7s"/>
    <property type="match status" value="1"/>
</dbReference>
<evidence type="ECO:0000313" key="3">
    <source>
        <dbReference type="EMBL" id="KNY28177.1"/>
    </source>
</evidence>
<keyword evidence="4" id="KW-1185">Reference proteome</keyword>
<dbReference type="RefSeq" id="WP_036945410.1">
    <property type="nucleotide sequence ID" value="NZ_JQKC01000050.1"/>
</dbReference>
<feature type="domain" description="NodB homology" evidence="2">
    <location>
        <begin position="55"/>
        <end position="233"/>
    </location>
</feature>
<dbReference type="eggNOG" id="COG0726">
    <property type="taxonomic scope" value="Bacteria"/>
</dbReference>
<keyword evidence="1" id="KW-1133">Transmembrane helix</keyword>
<dbReference type="InterPro" id="IPR011330">
    <property type="entry name" value="Glyco_hydro/deAcase_b/a-brl"/>
</dbReference>
<dbReference type="GO" id="GO:0016810">
    <property type="term" value="F:hydrolase activity, acting on carbon-nitrogen (but not peptide) bonds"/>
    <property type="evidence" value="ECO:0007669"/>
    <property type="project" value="InterPro"/>
</dbReference>
<dbReference type="Pfam" id="PF01522">
    <property type="entry name" value="Polysacc_deac_1"/>
    <property type="match status" value="1"/>
</dbReference>
<dbReference type="STRING" id="398512.Bccel_3451"/>
<dbReference type="PROSITE" id="PS51677">
    <property type="entry name" value="NODB"/>
    <property type="match status" value="1"/>
</dbReference>
<dbReference type="GO" id="GO:0005975">
    <property type="term" value="P:carbohydrate metabolic process"/>
    <property type="evidence" value="ECO:0007669"/>
    <property type="project" value="InterPro"/>
</dbReference>
<evidence type="ECO:0000256" key="1">
    <source>
        <dbReference type="SAM" id="Phobius"/>
    </source>
</evidence>
<dbReference type="PATRIC" id="fig|398512.5.peg.3613"/>
<protein>
    <submittedName>
        <fullName evidence="3">Polysaccharide deacetylase</fullName>
    </submittedName>
</protein>
<comment type="caution">
    <text evidence="3">The sequence shown here is derived from an EMBL/GenBank/DDBJ whole genome shotgun (WGS) entry which is preliminary data.</text>
</comment>
<dbReference type="InterPro" id="IPR002509">
    <property type="entry name" value="NODB_dom"/>
</dbReference>
<reference evidence="4" key="1">
    <citation type="submission" date="2015-07" db="EMBL/GenBank/DDBJ databases">
        <title>Near-Complete Genome Sequence of the Cellulolytic Bacterium Bacteroides (Pseudobacteroides) cellulosolvens ATCC 35603.</title>
        <authorList>
            <person name="Dassa B."/>
            <person name="Utturkar S.M."/>
            <person name="Klingeman D.M."/>
            <person name="Hurt R.A."/>
            <person name="Keller M."/>
            <person name="Xu J."/>
            <person name="Reddy Y.H.K."/>
            <person name="Borovok I."/>
            <person name="Grinberg I.R."/>
            <person name="Lamed R."/>
            <person name="Zhivin O."/>
            <person name="Bayer E.A."/>
            <person name="Brown S.D."/>
        </authorList>
    </citation>
    <scope>NUCLEOTIDE SEQUENCE [LARGE SCALE GENOMIC DNA]</scope>
    <source>
        <strain evidence="4">DSM 2933</strain>
    </source>
</reference>
<dbReference type="PANTHER" id="PTHR10587">
    <property type="entry name" value="GLYCOSYL TRANSFERASE-RELATED"/>
    <property type="match status" value="1"/>
</dbReference>
<keyword evidence="1" id="KW-0812">Transmembrane</keyword>
<gene>
    <name evidence="3" type="ORF">Bccel_3451</name>
</gene>